<dbReference type="EMBL" id="AVQL01000455">
    <property type="protein sequence ID" value="KEQ00059.1"/>
    <property type="molecule type" value="Genomic_DNA"/>
</dbReference>
<sequence>MKSRAAVAFAPGEALQIVEVDVAPPKAGEVLVKITHTGVCHTDAFTLSGDDPEGVFPVILGHEGAGIVVEVGEGVTSVKPGDHVIPLYTAECGKCLFCRSGKTNLCTAVRATQGKGLMPDGTTRFSYQGKPIYHYMGCSTFSEYTVVAEVSLAKINPEARHDQVCLLGCGVTTGIGAVHNTAKVQAGDTVAVFGLGGIGLAVVQGARQAGAGRIIAVDTNPAKFALARHFGATECINPNDYQEPIQQVIIGLTEWGVDHSFECIGNVEVMRAALECAHRGWGQSIIIGVAGAGQEIATRPFQLVTGRVWKGSAFGGVKGRSQLPQMVEEAMQGKIELTPFITHTLPLTDINQAFELMHTGESIRTVIYY</sequence>
<comment type="cofactor">
    <cofactor evidence="1 14">
        <name>Zn(2+)</name>
        <dbReference type="ChEBI" id="CHEBI:29105"/>
    </cofactor>
</comment>
<dbReference type="InterPro" id="IPR013154">
    <property type="entry name" value="ADH-like_N"/>
</dbReference>
<dbReference type="FunFam" id="3.40.50.720:FF:000003">
    <property type="entry name" value="S-(hydroxymethyl)glutathione dehydrogenase"/>
    <property type="match status" value="1"/>
</dbReference>
<comment type="similarity">
    <text evidence="2 14">Belongs to the zinc-containing alcohol dehydrogenase family. Class-III subfamily.</text>
</comment>
<evidence type="ECO:0000256" key="2">
    <source>
        <dbReference type="ARBA" id="ARBA00010902"/>
    </source>
</evidence>
<dbReference type="Gene3D" id="3.90.180.10">
    <property type="entry name" value="Medium-chain alcohol dehydrogenases, catalytic domain"/>
    <property type="match status" value="1"/>
</dbReference>
<dbReference type="GO" id="GO:0008270">
    <property type="term" value="F:zinc ion binding"/>
    <property type="evidence" value="ECO:0007669"/>
    <property type="project" value="InterPro"/>
</dbReference>
<dbReference type="AlphaFoldDB" id="A0A074VXR8"/>
<evidence type="ECO:0000256" key="11">
    <source>
        <dbReference type="ARBA" id="ARBA00048942"/>
    </source>
</evidence>
<dbReference type="PANTHER" id="PTHR43880">
    <property type="entry name" value="ALCOHOL DEHYDROGENASE"/>
    <property type="match status" value="1"/>
</dbReference>
<dbReference type="GO" id="GO:0005829">
    <property type="term" value="C:cytosol"/>
    <property type="evidence" value="ECO:0007669"/>
    <property type="project" value="TreeGrafter"/>
</dbReference>
<evidence type="ECO:0000259" key="15">
    <source>
        <dbReference type="SMART" id="SM00829"/>
    </source>
</evidence>
<keyword evidence="4 14" id="KW-0479">Metal-binding</keyword>
<dbReference type="Pfam" id="PF00107">
    <property type="entry name" value="ADH_zinc_N"/>
    <property type="match status" value="1"/>
</dbReference>
<evidence type="ECO:0000256" key="6">
    <source>
        <dbReference type="ARBA" id="ARBA00023002"/>
    </source>
</evidence>
<dbReference type="Gene3D" id="3.40.50.720">
    <property type="entry name" value="NAD(P)-binding Rossmann-like Domain"/>
    <property type="match status" value="1"/>
</dbReference>
<dbReference type="GO" id="GO:0106322">
    <property type="term" value="F:S-(hydroxymethyl)glutathione dehydrogenase (NAD+) activity"/>
    <property type="evidence" value="ECO:0007669"/>
    <property type="project" value="RHEA"/>
</dbReference>
<evidence type="ECO:0000256" key="13">
    <source>
        <dbReference type="ARBA" id="ARBA00049243"/>
    </source>
</evidence>
<dbReference type="Pfam" id="PF08240">
    <property type="entry name" value="ADH_N"/>
    <property type="match status" value="1"/>
</dbReference>
<evidence type="ECO:0000256" key="14">
    <source>
        <dbReference type="RuleBase" id="RU362016"/>
    </source>
</evidence>
<comment type="catalytic activity">
    <reaction evidence="12">
        <text>a secondary alcohol + NAD(+) = a ketone + NADH + H(+)</text>
        <dbReference type="Rhea" id="RHEA:10740"/>
        <dbReference type="ChEBI" id="CHEBI:15378"/>
        <dbReference type="ChEBI" id="CHEBI:17087"/>
        <dbReference type="ChEBI" id="CHEBI:35681"/>
        <dbReference type="ChEBI" id="CHEBI:57540"/>
        <dbReference type="ChEBI" id="CHEBI:57945"/>
        <dbReference type="EC" id="1.1.1.1"/>
    </reaction>
</comment>
<evidence type="ECO:0000256" key="5">
    <source>
        <dbReference type="ARBA" id="ARBA00022833"/>
    </source>
</evidence>
<comment type="catalytic activity">
    <reaction evidence="11">
        <text>S-nitrosoglutathione + NADH + H(+) = S-(hydroxysulfenamide)glutathione + NAD(+)</text>
        <dbReference type="Rhea" id="RHEA:78371"/>
        <dbReference type="ChEBI" id="CHEBI:15378"/>
        <dbReference type="ChEBI" id="CHEBI:57540"/>
        <dbReference type="ChEBI" id="CHEBI:57945"/>
        <dbReference type="ChEBI" id="CHEBI:145544"/>
        <dbReference type="ChEBI" id="CHEBI:229723"/>
    </reaction>
    <physiologicalReaction direction="left-to-right" evidence="11">
        <dbReference type="Rhea" id="RHEA:78372"/>
    </physiologicalReaction>
</comment>
<dbReference type="GO" id="GO:0046294">
    <property type="term" value="P:formaldehyde catabolic process"/>
    <property type="evidence" value="ECO:0007669"/>
    <property type="project" value="InterPro"/>
</dbReference>
<name>A0A074VXR8_9NEIS</name>
<accession>A0A074VXR8</accession>
<gene>
    <name evidence="16" type="ORF">SASC598J21_021720</name>
</gene>
<dbReference type="InterPro" id="IPR036291">
    <property type="entry name" value="NAD(P)-bd_dom_sf"/>
</dbReference>
<dbReference type="NCBIfam" id="TIGR02818">
    <property type="entry name" value="adh_III_F_hyde"/>
    <property type="match status" value="1"/>
</dbReference>
<dbReference type="InterPro" id="IPR013149">
    <property type="entry name" value="ADH-like_C"/>
</dbReference>
<evidence type="ECO:0000313" key="16">
    <source>
        <dbReference type="EMBL" id="KEQ00059.1"/>
    </source>
</evidence>
<dbReference type="GO" id="GO:0004022">
    <property type="term" value="F:alcohol dehydrogenase (NAD+) activity"/>
    <property type="evidence" value="ECO:0007669"/>
    <property type="project" value="UniProtKB-EC"/>
</dbReference>
<protein>
    <recommendedName>
        <fullName evidence="3 14">S-(hydroxymethyl)glutathione dehydrogenase</fullName>
        <ecNumber evidence="14">1.1.1.284</ecNumber>
    </recommendedName>
</protein>
<comment type="function">
    <text evidence="8">Has high formaldehyde dehydrogenase activity in the presence of glutathione and catalyzes the oxidation of normal alcohols in a reaction that is not GSH-dependent. In addition, hemithiolacetals other than those formed from GSH, including omega-thiol fatty acids, also are substrates. Also acts as a S-nitroso-glutathione reductase by catalyzing the NADH-dependent reduction of S-nitrosoglutathione.</text>
</comment>
<evidence type="ECO:0000256" key="1">
    <source>
        <dbReference type="ARBA" id="ARBA00001947"/>
    </source>
</evidence>
<reference evidence="16 17" key="1">
    <citation type="journal article" date="2014" name="PLoS Genet.">
        <title>Hidden diversity in honey bee gut symbionts detected by single-cell genomics.</title>
        <authorList>
            <person name="Engel P."/>
            <person name="Stepanauskas R."/>
            <person name="Moran N."/>
        </authorList>
    </citation>
    <scope>NUCLEOTIDE SEQUENCE [LARGE SCALE GENOMIC DNA]</scope>
    <source>
        <strain evidence="16 17">SCGC AB-598-J21</strain>
    </source>
</reference>
<dbReference type="Proteomes" id="UP000027644">
    <property type="component" value="Unassembled WGS sequence"/>
</dbReference>
<evidence type="ECO:0000256" key="9">
    <source>
        <dbReference type="ARBA" id="ARBA00047793"/>
    </source>
</evidence>
<organism evidence="16 17">
    <name type="scientific">Snodgrassella alvi SCGC AB-598-J21</name>
    <dbReference type="NCBI Taxonomy" id="1385367"/>
    <lineage>
        <taxon>Bacteria</taxon>
        <taxon>Pseudomonadati</taxon>
        <taxon>Pseudomonadota</taxon>
        <taxon>Betaproteobacteria</taxon>
        <taxon>Neisseriales</taxon>
        <taxon>Neisseriaceae</taxon>
        <taxon>Snodgrassella</taxon>
    </lineage>
</organism>
<dbReference type="GO" id="GO:0080007">
    <property type="term" value="F:S-nitrosoglutathione reductase (NADH) activity"/>
    <property type="evidence" value="ECO:0007669"/>
    <property type="project" value="RHEA"/>
</dbReference>
<dbReference type="GO" id="GO:0106321">
    <property type="term" value="F:S-(hydroxymethyl)glutathione dehydrogenase (NADP+) activity"/>
    <property type="evidence" value="ECO:0007669"/>
    <property type="project" value="RHEA"/>
</dbReference>
<comment type="caution">
    <text evidence="16">The sequence shown here is derived from an EMBL/GenBank/DDBJ whole genome shotgun (WGS) entry which is preliminary data.</text>
</comment>
<evidence type="ECO:0000256" key="10">
    <source>
        <dbReference type="ARBA" id="ARBA00048110"/>
    </source>
</evidence>
<dbReference type="InterPro" id="IPR002328">
    <property type="entry name" value="ADH_Zn_CS"/>
</dbReference>
<dbReference type="SUPFAM" id="SSF50129">
    <property type="entry name" value="GroES-like"/>
    <property type="match status" value="2"/>
</dbReference>
<dbReference type="InterPro" id="IPR011032">
    <property type="entry name" value="GroES-like_sf"/>
</dbReference>
<proteinExistence type="inferred from homology"/>
<comment type="catalytic activity">
    <reaction evidence="9">
        <text>S-(hydroxymethyl)glutathione + NADP(+) = S-formylglutathione + NADPH + H(+)</text>
        <dbReference type="Rhea" id="RHEA:19981"/>
        <dbReference type="ChEBI" id="CHEBI:15378"/>
        <dbReference type="ChEBI" id="CHEBI:57688"/>
        <dbReference type="ChEBI" id="CHEBI:57783"/>
        <dbReference type="ChEBI" id="CHEBI:58349"/>
        <dbReference type="ChEBI" id="CHEBI:58758"/>
        <dbReference type="EC" id="1.1.1.284"/>
    </reaction>
</comment>
<evidence type="ECO:0000256" key="7">
    <source>
        <dbReference type="ARBA" id="ARBA00023027"/>
    </source>
</evidence>
<evidence type="ECO:0000256" key="8">
    <source>
        <dbReference type="ARBA" id="ARBA00045226"/>
    </source>
</evidence>
<keyword evidence="7 14" id="KW-0520">NAD</keyword>
<comment type="catalytic activity">
    <reaction evidence="10 14">
        <text>S-(hydroxymethyl)glutathione + NAD(+) = S-formylglutathione + NADH + H(+)</text>
        <dbReference type="Rhea" id="RHEA:19985"/>
        <dbReference type="ChEBI" id="CHEBI:15378"/>
        <dbReference type="ChEBI" id="CHEBI:57540"/>
        <dbReference type="ChEBI" id="CHEBI:57688"/>
        <dbReference type="ChEBI" id="CHEBI:57945"/>
        <dbReference type="ChEBI" id="CHEBI:58758"/>
        <dbReference type="EC" id="1.1.1.284"/>
    </reaction>
</comment>
<dbReference type="CDD" id="cd08300">
    <property type="entry name" value="alcohol_DH_class_III"/>
    <property type="match status" value="1"/>
</dbReference>
<evidence type="ECO:0000256" key="3">
    <source>
        <dbReference type="ARBA" id="ARBA00021865"/>
    </source>
</evidence>
<keyword evidence="5 14" id="KW-0862">Zinc</keyword>
<dbReference type="EC" id="1.1.1.284" evidence="14"/>
<dbReference type="SMART" id="SM00829">
    <property type="entry name" value="PKS_ER"/>
    <property type="match status" value="1"/>
</dbReference>
<dbReference type="InterPro" id="IPR014183">
    <property type="entry name" value="ADH_3"/>
</dbReference>
<keyword evidence="6 14" id="KW-0560">Oxidoreductase</keyword>
<dbReference type="PANTHER" id="PTHR43880:SF12">
    <property type="entry name" value="ALCOHOL DEHYDROGENASE CLASS-3"/>
    <property type="match status" value="1"/>
</dbReference>
<dbReference type="PROSITE" id="PS00059">
    <property type="entry name" value="ADH_ZINC"/>
    <property type="match status" value="1"/>
</dbReference>
<comment type="catalytic activity">
    <reaction evidence="13">
        <text>a primary alcohol + NAD(+) = an aldehyde + NADH + H(+)</text>
        <dbReference type="Rhea" id="RHEA:10736"/>
        <dbReference type="ChEBI" id="CHEBI:15378"/>
        <dbReference type="ChEBI" id="CHEBI:15734"/>
        <dbReference type="ChEBI" id="CHEBI:17478"/>
        <dbReference type="ChEBI" id="CHEBI:57540"/>
        <dbReference type="ChEBI" id="CHEBI:57945"/>
        <dbReference type="EC" id="1.1.1.1"/>
    </reaction>
</comment>
<evidence type="ECO:0000256" key="12">
    <source>
        <dbReference type="ARBA" id="ARBA00049164"/>
    </source>
</evidence>
<feature type="domain" description="Enoyl reductase (ER)" evidence="15">
    <location>
        <begin position="12"/>
        <end position="367"/>
    </location>
</feature>
<evidence type="ECO:0000313" key="17">
    <source>
        <dbReference type="Proteomes" id="UP000027644"/>
    </source>
</evidence>
<dbReference type="InterPro" id="IPR020843">
    <property type="entry name" value="ER"/>
</dbReference>
<evidence type="ECO:0000256" key="4">
    <source>
        <dbReference type="ARBA" id="ARBA00022723"/>
    </source>
</evidence>
<dbReference type="SUPFAM" id="SSF51735">
    <property type="entry name" value="NAD(P)-binding Rossmann-fold domains"/>
    <property type="match status" value="1"/>
</dbReference>
<dbReference type="FunFam" id="3.90.180.10:FF:000001">
    <property type="entry name" value="S-(hydroxymethyl)glutathione dehydrogenase"/>
    <property type="match status" value="1"/>
</dbReference>